<organism evidence="2 3">
    <name type="scientific">Brassica cretica</name>
    <name type="common">Mustard</name>
    <dbReference type="NCBI Taxonomy" id="69181"/>
    <lineage>
        <taxon>Eukaryota</taxon>
        <taxon>Viridiplantae</taxon>
        <taxon>Streptophyta</taxon>
        <taxon>Embryophyta</taxon>
        <taxon>Tracheophyta</taxon>
        <taxon>Spermatophyta</taxon>
        <taxon>Magnoliopsida</taxon>
        <taxon>eudicotyledons</taxon>
        <taxon>Gunneridae</taxon>
        <taxon>Pentapetalae</taxon>
        <taxon>rosids</taxon>
        <taxon>malvids</taxon>
        <taxon>Brassicales</taxon>
        <taxon>Brassicaceae</taxon>
        <taxon>Brassiceae</taxon>
        <taxon>Brassica</taxon>
    </lineage>
</organism>
<accession>A0A8S9QI83</accession>
<name>A0A8S9QI83_BRACR</name>
<reference evidence="2" key="1">
    <citation type="submission" date="2019-12" db="EMBL/GenBank/DDBJ databases">
        <title>Genome sequencing and annotation of Brassica cretica.</title>
        <authorList>
            <person name="Studholme D.J."/>
            <person name="Sarris P."/>
        </authorList>
    </citation>
    <scope>NUCLEOTIDE SEQUENCE</scope>
    <source>
        <strain evidence="2">PFS-109/04</strain>
        <tissue evidence="2">Leaf</tissue>
    </source>
</reference>
<gene>
    <name evidence="2" type="ORF">F2Q69_00020805</name>
</gene>
<protein>
    <submittedName>
        <fullName evidence="2">Uncharacterized protein</fullName>
    </submittedName>
</protein>
<feature type="compositionally biased region" description="Basic and acidic residues" evidence="1">
    <location>
        <begin position="63"/>
        <end position="78"/>
    </location>
</feature>
<feature type="region of interest" description="Disordered" evidence="1">
    <location>
        <begin position="13"/>
        <end position="86"/>
    </location>
</feature>
<proteinExistence type="predicted"/>
<evidence type="ECO:0000313" key="3">
    <source>
        <dbReference type="Proteomes" id="UP000712600"/>
    </source>
</evidence>
<evidence type="ECO:0000313" key="2">
    <source>
        <dbReference type="EMBL" id="KAF3541546.1"/>
    </source>
</evidence>
<dbReference type="EMBL" id="QGKX02001290">
    <property type="protein sequence ID" value="KAF3541546.1"/>
    <property type="molecule type" value="Genomic_DNA"/>
</dbReference>
<evidence type="ECO:0000256" key="1">
    <source>
        <dbReference type="SAM" id="MobiDB-lite"/>
    </source>
</evidence>
<dbReference type="AlphaFoldDB" id="A0A8S9QI83"/>
<dbReference type="Proteomes" id="UP000712600">
    <property type="component" value="Unassembled WGS sequence"/>
</dbReference>
<feature type="compositionally biased region" description="Low complexity" evidence="1">
    <location>
        <begin position="35"/>
        <end position="47"/>
    </location>
</feature>
<sequence length="149" mass="17027">MVNQRDGVRLEGTDIGGFVIGSGRNISTERHTRSRNSQSSRSSWARRNQNKRKSVPTGSDNGLSERAETLKYPSERGWKRGGKPIEVTEPVKRKRIALQPSMLLRETRFGFESNRMVEKVGGSCRTEPWYLSLKCLQFEPPRKLSEETM</sequence>
<comment type="caution">
    <text evidence="2">The sequence shown here is derived from an EMBL/GenBank/DDBJ whole genome shotgun (WGS) entry which is preliminary data.</text>
</comment>